<accession>A0ABN7P7A3</accession>
<proteinExistence type="predicted"/>
<keyword evidence="2" id="KW-1185">Reference proteome</keyword>
<name>A0ABN7P7A3_TIMPD</name>
<reference evidence="1" key="1">
    <citation type="submission" date="2021-03" db="EMBL/GenBank/DDBJ databases">
        <authorList>
            <person name="Tran Van P."/>
        </authorList>
    </citation>
    <scope>NUCLEOTIDE SEQUENCE</scope>
</reference>
<evidence type="ECO:0008006" key="3">
    <source>
        <dbReference type="Google" id="ProtNLM"/>
    </source>
</evidence>
<evidence type="ECO:0000313" key="1">
    <source>
        <dbReference type="EMBL" id="CAG2061999.1"/>
    </source>
</evidence>
<dbReference type="Proteomes" id="UP001153148">
    <property type="component" value="Unassembled WGS sequence"/>
</dbReference>
<evidence type="ECO:0000313" key="2">
    <source>
        <dbReference type="Proteomes" id="UP001153148"/>
    </source>
</evidence>
<comment type="caution">
    <text evidence="1">The sequence shown here is derived from an EMBL/GenBank/DDBJ whole genome shotgun (WGS) entry which is preliminary data.</text>
</comment>
<protein>
    <recommendedName>
        <fullName evidence="3">SWIM-type domain-containing protein</fullName>
    </recommendedName>
</protein>
<gene>
    <name evidence="1" type="ORF">TPAB3V08_LOCUS8952</name>
</gene>
<dbReference type="EMBL" id="CAJPIN010018146">
    <property type="protein sequence ID" value="CAG2061999.1"/>
    <property type="molecule type" value="Genomic_DNA"/>
</dbReference>
<feature type="non-terminal residue" evidence="1">
    <location>
        <position position="149"/>
    </location>
</feature>
<organism evidence="1 2">
    <name type="scientific">Timema podura</name>
    <name type="common">Walking stick</name>
    <dbReference type="NCBI Taxonomy" id="61482"/>
    <lineage>
        <taxon>Eukaryota</taxon>
        <taxon>Metazoa</taxon>
        <taxon>Ecdysozoa</taxon>
        <taxon>Arthropoda</taxon>
        <taxon>Hexapoda</taxon>
        <taxon>Insecta</taxon>
        <taxon>Pterygota</taxon>
        <taxon>Neoptera</taxon>
        <taxon>Polyneoptera</taxon>
        <taxon>Phasmatodea</taxon>
        <taxon>Timematodea</taxon>
        <taxon>Timematoidea</taxon>
        <taxon>Timematidae</taxon>
        <taxon>Timema</taxon>
    </lineage>
</organism>
<sequence>MGSTERSLPKVHDMKLSTRRSRTKVCCSSGCICPRRQLFVLCAHVLPAMTQFVRDDKTTNHYEVSAVAACWNAAISVARRTNSLNSSGMEGVESIERPETLHMKPYLTTSSKMEVRDDPSHVQLKQALICCDRTTSTMIEQSEEEVALL</sequence>